<dbReference type="GO" id="GO:0009107">
    <property type="term" value="P:lipoate biosynthetic process"/>
    <property type="evidence" value="ECO:0007669"/>
    <property type="project" value="InterPro"/>
</dbReference>
<organism evidence="5 6">
    <name type="scientific">Enterococcus thailandicus</name>
    <dbReference type="NCBI Taxonomy" id="417368"/>
    <lineage>
        <taxon>Bacteria</taxon>
        <taxon>Bacillati</taxon>
        <taxon>Bacillota</taxon>
        <taxon>Bacilli</taxon>
        <taxon>Lactobacillales</taxon>
        <taxon>Enterococcaceae</taxon>
        <taxon>Enterococcus</taxon>
    </lineage>
</organism>
<dbReference type="UniPathway" id="UPA00537"/>
<evidence type="ECO:0000259" key="4">
    <source>
        <dbReference type="PROSITE" id="PS51733"/>
    </source>
</evidence>
<proteinExistence type="inferred from homology"/>
<dbReference type="HAMAP" id="MF_02119">
    <property type="entry name" value="LipL"/>
    <property type="match status" value="1"/>
</dbReference>
<comment type="function">
    <text evidence="3">Catalyzes the amidotransfer (transamidation) of the lipoyl moiety from lipoyl-GcvH to the lipoyl domain of the E2 subunit of lipoate-dependent enzymes. Takes part in a pathway for scavenging of lipoic acid.</text>
</comment>
<evidence type="ECO:0000313" key="6">
    <source>
        <dbReference type="Proteomes" id="UP000078516"/>
    </source>
</evidence>
<feature type="active site" description="Acyl-thioester intermediate" evidence="3">
    <location>
        <position position="136"/>
    </location>
</feature>
<dbReference type="Pfam" id="PF21948">
    <property type="entry name" value="LplA-B_cat"/>
    <property type="match status" value="1"/>
</dbReference>
<accession>A0A179EQ10</accession>
<reference evidence="5 6" key="1">
    <citation type="submission" date="2016-04" db="EMBL/GenBank/DDBJ databases">
        <title>Draft genome of an Enterococcus thailandicus strain isolated from bovine feces.</title>
        <authorList>
            <person name="Beukers A.G."/>
            <person name="Zaheer R."/>
            <person name="Goji N."/>
            <person name="Cook S.R."/>
            <person name="Amoako K."/>
            <person name="Chaves A.V."/>
            <person name="Ward M.P."/>
            <person name="Mcallister T.A."/>
        </authorList>
    </citation>
    <scope>NUCLEOTIDE SEQUENCE [LARGE SCALE GENOMIC DNA]</scope>
    <source>
        <strain evidence="5 6">F0711D 46</strain>
    </source>
</reference>
<comment type="similarity">
    <text evidence="3">Belongs to the octanoyltransferase LipL family.</text>
</comment>
<comment type="miscellaneous">
    <text evidence="3">The reaction proceeds via a thioester-linked acyl-enzyme intermediate.</text>
</comment>
<keyword evidence="6" id="KW-1185">Reference proteome</keyword>
<evidence type="ECO:0000256" key="3">
    <source>
        <dbReference type="HAMAP-Rule" id="MF_02119"/>
    </source>
</evidence>
<comment type="pathway">
    <text evidence="3">Protein modification; protein lipoylation via exogenous pathway.</text>
</comment>
<dbReference type="PANTHER" id="PTHR43679">
    <property type="entry name" value="OCTANOYLTRANSFERASE LIPM-RELATED"/>
    <property type="match status" value="1"/>
</dbReference>
<dbReference type="PROSITE" id="PS51733">
    <property type="entry name" value="BPL_LPL_CATALYTIC"/>
    <property type="match status" value="1"/>
</dbReference>
<dbReference type="PANTHER" id="PTHR43679:SF2">
    <property type="entry name" value="OCTANOYL-[GCVH]:PROTEIN N-OCTANOYLTRANSFERASE"/>
    <property type="match status" value="1"/>
</dbReference>
<dbReference type="InterPro" id="IPR045864">
    <property type="entry name" value="aa-tRNA-synth_II/BPL/LPL"/>
</dbReference>
<evidence type="ECO:0000313" key="5">
    <source>
        <dbReference type="EMBL" id="OAQ55338.1"/>
    </source>
</evidence>
<comment type="caution">
    <text evidence="5">The sequence shown here is derived from an EMBL/GenBank/DDBJ whole genome shotgun (WGS) entry which is preliminary data.</text>
</comment>
<evidence type="ECO:0000256" key="1">
    <source>
        <dbReference type="ARBA" id="ARBA00022679"/>
    </source>
</evidence>
<evidence type="ECO:0000256" key="2">
    <source>
        <dbReference type="ARBA" id="ARBA00023315"/>
    </source>
</evidence>
<dbReference type="AlphaFoldDB" id="A0A179EQ10"/>
<dbReference type="EMBL" id="LWMN01000013">
    <property type="protein sequence ID" value="OAQ55338.1"/>
    <property type="molecule type" value="Genomic_DNA"/>
</dbReference>
<dbReference type="InterPro" id="IPR050664">
    <property type="entry name" value="Octanoyltrans_LipM/LipL"/>
</dbReference>
<dbReference type="GO" id="GO:0033819">
    <property type="term" value="F:lipoyl(octanoyl) transferase activity"/>
    <property type="evidence" value="ECO:0007669"/>
    <property type="project" value="InterPro"/>
</dbReference>
<comment type="catalytic activity">
    <reaction evidence="3">
        <text>N(6)-[(R)-lipoyl]-L-lysyl-[glycine-cleavage complex H protein] + L-lysyl-[lipoyl-carrier protein] = L-lysyl-[glycine-cleavage complex H protein] + N(6)-[(R)-lipoyl]-L-lysyl-[lipoyl-carrier protein]</text>
        <dbReference type="Rhea" id="RHEA:16413"/>
        <dbReference type="Rhea" id="RHEA-COMP:10494"/>
        <dbReference type="Rhea" id="RHEA-COMP:10500"/>
        <dbReference type="Rhea" id="RHEA-COMP:10501"/>
        <dbReference type="Rhea" id="RHEA-COMP:10502"/>
        <dbReference type="ChEBI" id="CHEBI:29969"/>
        <dbReference type="ChEBI" id="CHEBI:83099"/>
        <dbReference type="EC" id="2.3.1.200"/>
    </reaction>
</comment>
<sequence>MNPPILLDQDIYQGNDFSPFALTDLLTAETKKQQQTFLHFWQYNKTVIFGMKDTRTPFFTEGVQSIRKAGYTPVVRNSGGLGIVSDTGILNVSLLFPQTDDKKISIDDGYERMLALTRKAFPEAAIEAFEISDSYCPGTYDLSISGKKFAGIAQRRIKNGIAVMMYLSVNGNQQARGELMRSFYQVSLKEAFGTDGYPAVQPEKMANLSDLLQQQLTVSEVKIRLATAFQNLMGQSVPLIPLSSTDWLQNYISADEWETQLARMADRNSILKEQQYDNSL</sequence>
<dbReference type="GO" id="GO:0016874">
    <property type="term" value="F:ligase activity"/>
    <property type="evidence" value="ECO:0007669"/>
    <property type="project" value="UniProtKB-KW"/>
</dbReference>
<protein>
    <recommendedName>
        <fullName evidence="3">Lipoyl-[GcvH]:protein N-lipoyltransferase</fullName>
        <ecNumber evidence="3">2.3.1.200</ecNumber>
    </recommendedName>
    <alternativeName>
        <fullName evidence="3">Lipoyl-[GcvH]:E2 amidotransferase</fullName>
    </alternativeName>
</protein>
<dbReference type="Proteomes" id="UP000078516">
    <property type="component" value="Unassembled WGS sequence"/>
</dbReference>
<keyword evidence="2 3" id="KW-0012">Acyltransferase</keyword>
<dbReference type="RefSeq" id="WP_067483733.1">
    <property type="nucleotide sequence ID" value="NZ_JARQAN010000002.1"/>
</dbReference>
<dbReference type="CDD" id="cd16443">
    <property type="entry name" value="LplA"/>
    <property type="match status" value="1"/>
</dbReference>
<dbReference type="GO" id="GO:0009249">
    <property type="term" value="P:protein lipoylation"/>
    <property type="evidence" value="ECO:0007669"/>
    <property type="project" value="UniProtKB-UniRule"/>
</dbReference>
<dbReference type="Gene3D" id="3.30.930.10">
    <property type="entry name" value="Bira Bifunctional Protein, Domain 2"/>
    <property type="match status" value="1"/>
</dbReference>
<feature type="domain" description="BPL/LPL catalytic" evidence="4">
    <location>
        <begin position="32"/>
        <end position="216"/>
    </location>
</feature>
<dbReference type="InterPro" id="IPR004143">
    <property type="entry name" value="BPL_LPL_catalytic"/>
</dbReference>
<keyword evidence="1 3" id="KW-0808">Transferase</keyword>
<dbReference type="GO" id="GO:0017118">
    <property type="term" value="F:lipoyltransferase activity"/>
    <property type="evidence" value="ECO:0007669"/>
    <property type="project" value="UniProtKB-UniRule"/>
</dbReference>
<feature type="site" description="Lowers pKa of active site Cys" evidence="3">
    <location>
        <position position="148"/>
    </location>
</feature>
<dbReference type="InterPro" id="IPR024897">
    <property type="entry name" value="LipL"/>
</dbReference>
<name>A0A179EQ10_ENTTH</name>
<gene>
    <name evidence="3" type="primary">lipL</name>
    <name evidence="5" type="ORF">A6E74_07525</name>
</gene>
<keyword evidence="5" id="KW-0436">Ligase</keyword>
<dbReference type="EC" id="2.3.1.200" evidence="3"/>
<dbReference type="SUPFAM" id="SSF55681">
    <property type="entry name" value="Class II aaRS and biotin synthetases"/>
    <property type="match status" value="1"/>
</dbReference>